<dbReference type="Proteomes" id="UP000184144">
    <property type="component" value="Unassembled WGS sequence"/>
</dbReference>
<dbReference type="InterPro" id="IPR006311">
    <property type="entry name" value="TAT_signal"/>
</dbReference>
<dbReference type="Pfam" id="PF01471">
    <property type="entry name" value="PG_binding_1"/>
    <property type="match status" value="1"/>
</dbReference>
<evidence type="ECO:0000256" key="2">
    <source>
        <dbReference type="ARBA" id="ARBA00005992"/>
    </source>
</evidence>
<feature type="active site" description="Proton donor/acceptor" evidence="7">
    <location>
        <position position="429"/>
    </location>
</feature>
<dbReference type="InterPro" id="IPR045380">
    <property type="entry name" value="LD_TPept_scaffold_dom"/>
</dbReference>
<dbReference type="GO" id="GO:0071555">
    <property type="term" value="P:cell wall organization"/>
    <property type="evidence" value="ECO:0007669"/>
    <property type="project" value="UniProtKB-UniRule"/>
</dbReference>
<dbReference type="GO" id="GO:0016740">
    <property type="term" value="F:transferase activity"/>
    <property type="evidence" value="ECO:0007669"/>
    <property type="project" value="UniProtKB-KW"/>
</dbReference>
<evidence type="ECO:0000256" key="7">
    <source>
        <dbReference type="PROSITE-ProRule" id="PRU01373"/>
    </source>
</evidence>
<dbReference type="Pfam" id="PF03734">
    <property type="entry name" value="YkuD"/>
    <property type="match status" value="1"/>
</dbReference>
<dbReference type="PROSITE" id="PS52029">
    <property type="entry name" value="LD_TPASE"/>
    <property type="match status" value="1"/>
</dbReference>
<dbReference type="Gene3D" id="2.40.440.10">
    <property type="entry name" value="L,D-transpeptidase catalytic domain-like"/>
    <property type="match status" value="1"/>
</dbReference>
<keyword evidence="5 7" id="KW-0573">Peptidoglycan synthesis</keyword>
<name>A0A1M4VX06_9RHOB</name>
<evidence type="ECO:0000313" key="9">
    <source>
        <dbReference type="EMBL" id="SHE73465.1"/>
    </source>
</evidence>
<keyword evidence="3" id="KW-0808">Transferase</keyword>
<proteinExistence type="inferred from homology"/>
<comment type="pathway">
    <text evidence="1 7">Cell wall biogenesis; peptidoglycan biosynthesis.</text>
</comment>
<dbReference type="PROSITE" id="PS51318">
    <property type="entry name" value="TAT"/>
    <property type="match status" value="1"/>
</dbReference>
<dbReference type="Gene3D" id="1.10.101.10">
    <property type="entry name" value="PGBD-like superfamily/PGBD"/>
    <property type="match status" value="1"/>
</dbReference>
<dbReference type="InterPro" id="IPR002477">
    <property type="entry name" value="Peptidoglycan-bd-like"/>
</dbReference>
<evidence type="ECO:0000256" key="1">
    <source>
        <dbReference type="ARBA" id="ARBA00004752"/>
    </source>
</evidence>
<comment type="similarity">
    <text evidence="2">Belongs to the YkuD family.</text>
</comment>
<gene>
    <name evidence="9" type="ORF">SAMN05444273_102412</name>
</gene>
<dbReference type="EMBL" id="FQUV01000002">
    <property type="protein sequence ID" value="SHE73465.1"/>
    <property type="molecule type" value="Genomic_DNA"/>
</dbReference>
<feature type="domain" description="L,D-TPase catalytic" evidence="8">
    <location>
        <begin position="297"/>
        <end position="473"/>
    </location>
</feature>
<feature type="active site" description="Nucleophile" evidence="7">
    <location>
        <position position="448"/>
    </location>
</feature>
<accession>A0A1M4VX06</accession>
<dbReference type="GO" id="GO:0008360">
    <property type="term" value="P:regulation of cell shape"/>
    <property type="evidence" value="ECO:0007669"/>
    <property type="project" value="UniProtKB-UniRule"/>
</dbReference>
<dbReference type="OrthoDB" id="9778545at2"/>
<dbReference type="InterPro" id="IPR005490">
    <property type="entry name" value="LD_TPept_cat_dom"/>
</dbReference>
<dbReference type="Pfam" id="PF20142">
    <property type="entry name" value="Scaffold"/>
    <property type="match status" value="1"/>
</dbReference>
<keyword evidence="10" id="KW-1185">Reference proteome</keyword>
<evidence type="ECO:0000256" key="5">
    <source>
        <dbReference type="ARBA" id="ARBA00022984"/>
    </source>
</evidence>
<dbReference type="UniPathway" id="UPA00219"/>
<dbReference type="GO" id="GO:0004180">
    <property type="term" value="F:carboxypeptidase activity"/>
    <property type="evidence" value="ECO:0007669"/>
    <property type="project" value="UniProtKB-ARBA"/>
</dbReference>
<dbReference type="CDD" id="cd16913">
    <property type="entry name" value="YkuD_like"/>
    <property type="match status" value="1"/>
</dbReference>
<dbReference type="InterPro" id="IPR036366">
    <property type="entry name" value="PGBDSf"/>
</dbReference>
<keyword evidence="4 7" id="KW-0133">Cell shape</keyword>
<dbReference type="STRING" id="1486859.SAMN05444273_102412"/>
<dbReference type="GO" id="GO:0009252">
    <property type="term" value="P:peptidoglycan biosynthetic process"/>
    <property type="evidence" value="ECO:0007669"/>
    <property type="project" value="UniProtKB-UniPathway"/>
</dbReference>
<keyword evidence="6 7" id="KW-0961">Cell wall biogenesis/degradation</keyword>
<evidence type="ECO:0000256" key="6">
    <source>
        <dbReference type="ARBA" id="ARBA00023316"/>
    </source>
</evidence>
<evidence type="ECO:0000259" key="8">
    <source>
        <dbReference type="PROSITE" id="PS52029"/>
    </source>
</evidence>
<dbReference type="PANTHER" id="PTHR41533:SF2">
    <property type="entry name" value="BLR7131 PROTEIN"/>
    <property type="match status" value="1"/>
</dbReference>
<dbReference type="AlphaFoldDB" id="A0A1M4VX06"/>
<dbReference type="InterPro" id="IPR052905">
    <property type="entry name" value="LD-transpeptidase_YkuD-like"/>
</dbReference>
<dbReference type="SUPFAM" id="SSF141523">
    <property type="entry name" value="L,D-transpeptidase catalytic domain-like"/>
    <property type="match status" value="1"/>
</dbReference>
<reference evidence="10" key="1">
    <citation type="submission" date="2016-11" db="EMBL/GenBank/DDBJ databases">
        <authorList>
            <person name="Varghese N."/>
            <person name="Submissions S."/>
        </authorList>
    </citation>
    <scope>NUCLEOTIDE SEQUENCE [LARGE SCALE GENOMIC DNA]</scope>
    <source>
        <strain evidence="10">DSM 100566</strain>
    </source>
</reference>
<evidence type="ECO:0000313" key="10">
    <source>
        <dbReference type="Proteomes" id="UP000184144"/>
    </source>
</evidence>
<organism evidence="9 10">
    <name type="scientific">Litoreibacter ascidiaceicola</name>
    <dbReference type="NCBI Taxonomy" id="1486859"/>
    <lineage>
        <taxon>Bacteria</taxon>
        <taxon>Pseudomonadati</taxon>
        <taxon>Pseudomonadota</taxon>
        <taxon>Alphaproteobacteria</taxon>
        <taxon>Rhodobacterales</taxon>
        <taxon>Roseobacteraceae</taxon>
        <taxon>Litoreibacter</taxon>
    </lineage>
</organism>
<evidence type="ECO:0000256" key="3">
    <source>
        <dbReference type="ARBA" id="ARBA00022679"/>
    </source>
</evidence>
<dbReference type="SUPFAM" id="SSF47090">
    <property type="entry name" value="PGBD-like"/>
    <property type="match status" value="1"/>
</dbReference>
<protein>
    <submittedName>
        <fullName evidence="9">Murein L,D-transpeptidase YcbB/YkuD</fullName>
    </submittedName>
</protein>
<sequence length="537" mass="59764">MTLSPTRRSTMKLIAAGAVGFVLPNFVGASRADAAVTALKQAIAEAAAKDEALSAFYRERNYKPVFVGNGDGRRRGALLKALASAGDHGLPIGAYDAAGLKAAMKAAKTPSDRGRVEVMAATRMLDYADHLRSGVLTPRRIDSLLVMDVPRYDRASTIDAFSKSNPAAFLKKMAPRKPEYVRLQKEKLQLEKLLGKGGWGDKVQAKSLKPGQSGGAVVQLRNRLIRMGYMRKSATQSYDVKMQSAVQKFQINHGLSPDGVAGASTIAQVNKDAQDRLQQVLVAMERQRWNSRPLEKKHVWVNIPDFHVDIMKNGKSTFRSRVVVGKNTSDRRTPEFSDTMEFMIINPSWYVPRSIVTKEYLPLMQRNKGAAGQLQIIGRNGKPVSRSSINFSQYNAKNFPYSMKQPPSKGNALGLVKFMFPNKHNIYLHDTPSKSLFGRESRAFSHGCIRVHKPFDFAYALLASQEKDPEGFFQSALRTKRERRVDLREPLPVHIAYYTAWVDAKGQAHYRNDVYNRDAQIFSALSRAGVSLRSVAS</sequence>
<dbReference type="PANTHER" id="PTHR41533">
    <property type="entry name" value="L,D-TRANSPEPTIDASE HI_1667-RELATED"/>
    <property type="match status" value="1"/>
</dbReference>
<dbReference type="InterPro" id="IPR036365">
    <property type="entry name" value="PGBD-like_sf"/>
</dbReference>
<dbReference type="InterPro" id="IPR038063">
    <property type="entry name" value="Transpep_catalytic_dom"/>
</dbReference>
<evidence type="ECO:0000256" key="4">
    <source>
        <dbReference type="ARBA" id="ARBA00022960"/>
    </source>
</evidence>